<reference evidence="8" key="2">
    <citation type="journal article" date="2021" name="PeerJ">
        <title>Extensive microbial diversity within the chicken gut microbiome revealed by metagenomics and culture.</title>
        <authorList>
            <person name="Gilroy R."/>
            <person name="Ravi A."/>
            <person name="Getino M."/>
            <person name="Pursley I."/>
            <person name="Horton D.L."/>
            <person name="Alikhan N.F."/>
            <person name="Baker D."/>
            <person name="Gharbi K."/>
            <person name="Hall N."/>
            <person name="Watson M."/>
            <person name="Adriaenssens E.M."/>
            <person name="Foster-Nyarko E."/>
            <person name="Jarju S."/>
            <person name="Secka A."/>
            <person name="Antonio M."/>
            <person name="Oren A."/>
            <person name="Chaudhuri R.R."/>
            <person name="La Ragione R."/>
            <person name="Hildebrand F."/>
            <person name="Pallen M.J."/>
        </authorList>
    </citation>
    <scope>NUCLEOTIDE SEQUENCE</scope>
    <source>
        <strain evidence="8">ChiW13-3771</strain>
    </source>
</reference>
<keyword evidence="3" id="KW-0010">Activator</keyword>
<dbReference type="InterPro" id="IPR050661">
    <property type="entry name" value="BglG_antiterminators"/>
</dbReference>
<organism evidence="8 9">
    <name type="scientific">Candidatus Fimimorpha faecalis</name>
    <dbReference type="NCBI Taxonomy" id="2840824"/>
    <lineage>
        <taxon>Bacteria</taxon>
        <taxon>Bacillati</taxon>
        <taxon>Bacillota</taxon>
        <taxon>Clostridia</taxon>
        <taxon>Eubacteriales</taxon>
        <taxon>Candidatus Fimimorpha</taxon>
    </lineage>
</organism>
<evidence type="ECO:0000313" key="8">
    <source>
        <dbReference type="EMBL" id="HIR88860.1"/>
    </source>
</evidence>
<evidence type="ECO:0000259" key="5">
    <source>
        <dbReference type="PROSITE" id="PS51094"/>
    </source>
</evidence>
<dbReference type="PROSITE" id="PS51094">
    <property type="entry name" value="PTS_EIIA_TYPE_2"/>
    <property type="match status" value="1"/>
</dbReference>
<dbReference type="Gene3D" id="1.10.1790.10">
    <property type="entry name" value="PRD domain"/>
    <property type="match status" value="2"/>
</dbReference>
<dbReference type="SUPFAM" id="SSF55804">
    <property type="entry name" value="Phoshotransferase/anion transport protein"/>
    <property type="match status" value="1"/>
</dbReference>
<dbReference type="GO" id="GO:0006355">
    <property type="term" value="P:regulation of DNA-templated transcription"/>
    <property type="evidence" value="ECO:0007669"/>
    <property type="project" value="InterPro"/>
</dbReference>
<evidence type="ECO:0000259" key="6">
    <source>
        <dbReference type="PROSITE" id="PS51099"/>
    </source>
</evidence>
<evidence type="ECO:0000256" key="3">
    <source>
        <dbReference type="ARBA" id="ARBA00023159"/>
    </source>
</evidence>
<dbReference type="Pfam" id="PF00359">
    <property type="entry name" value="PTS_EIIA_2"/>
    <property type="match status" value="1"/>
</dbReference>
<dbReference type="InterPro" id="IPR036388">
    <property type="entry name" value="WH-like_DNA-bd_sf"/>
</dbReference>
<keyword evidence="4" id="KW-0804">Transcription</keyword>
<dbReference type="InterPro" id="IPR013196">
    <property type="entry name" value="HTH_11"/>
</dbReference>
<dbReference type="Pfam" id="PF08279">
    <property type="entry name" value="HTH_11"/>
    <property type="match status" value="1"/>
</dbReference>
<evidence type="ECO:0000313" key="9">
    <source>
        <dbReference type="Proteomes" id="UP000824201"/>
    </source>
</evidence>
<proteinExistence type="predicted"/>
<dbReference type="InterPro" id="IPR036634">
    <property type="entry name" value="PRD_sf"/>
</dbReference>
<dbReference type="PANTHER" id="PTHR30185:SF18">
    <property type="entry name" value="TRANSCRIPTIONAL REGULATOR MTLR"/>
    <property type="match status" value="1"/>
</dbReference>
<feature type="domain" description="PRD" evidence="7">
    <location>
        <begin position="309"/>
        <end position="416"/>
    </location>
</feature>
<accession>A0A9D1JDJ4</accession>
<dbReference type="Gene3D" id="3.40.930.10">
    <property type="entry name" value="Mannitol-specific EII, Chain A"/>
    <property type="match status" value="1"/>
</dbReference>
<dbReference type="SUPFAM" id="SSF46785">
    <property type="entry name" value="Winged helix' DNA-binding domain"/>
    <property type="match status" value="1"/>
</dbReference>
<dbReference type="Pfam" id="PF00874">
    <property type="entry name" value="PRD"/>
    <property type="match status" value="2"/>
</dbReference>
<dbReference type="PROSITE" id="PS51099">
    <property type="entry name" value="PTS_EIIB_TYPE_2"/>
    <property type="match status" value="1"/>
</dbReference>
<name>A0A9D1JDJ4_9FIRM</name>
<dbReference type="PROSITE" id="PS51372">
    <property type="entry name" value="PRD_2"/>
    <property type="match status" value="2"/>
</dbReference>
<reference evidence="8" key="1">
    <citation type="submission" date="2020-10" db="EMBL/GenBank/DDBJ databases">
        <authorList>
            <person name="Gilroy R."/>
        </authorList>
    </citation>
    <scope>NUCLEOTIDE SEQUENCE</scope>
    <source>
        <strain evidence="8">ChiW13-3771</strain>
    </source>
</reference>
<evidence type="ECO:0000256" key="2">
    <source>
        <dbReference type="ARBA" id="ARBA00023015"/>
    </source>
</evidence>
<evidence type="ECO:0000259" key="7">
    <source>
        <dbReference type="PROSITE" id="PS51372"/>
    </source>
</evidence>
<dbReference type="Proteomes" id="UP000824201">
    <property type="component" value="Unassembled WGS sequence"/>
</dbReference>
<feature type="domain" description="PTS EIIA type-2" evidence="5">
    <location>
        <begin position="534"/>
        <end position="679"/>
    </location>
</feature>
<dbReference type="PANTHER" id="PTHR30185">
    <property type="entry name" value="CRYPTIC BETA-GLUCOSIDE BGL OPERON ANTITERMINATOR"/>
    <property type="match status" value="1"/>
</dbReference>
<protein>
    <submittedName>
        <fullName evidence="8">BglG family transcription antiterminator</fullName>
    </submittedName>
</protein>
<feature type="domain" description="PRD" evidence="7">
    <location>
        <begin position="198"/>
        <end position="306"/>
    </location>
</feature>
<sequence>MFTPRLQQILLILLETEETTSIKRLAEQIGVSKRTIQRELEYMDGALRPYSIVFQSKTGTGVWLDGAKEEKERLLEDLREMDSIDTGDKSQRRKRLILEMLKDRTAKKLYYYSMMFGVSEATISSDMDAIEKWFERFHLQILRKQGYGVSIEGSEKDYRRAMRSFIDQNMDTEMIRDFYEDRENSLLQLINKKNENTMYRILDKNILKRVLTCIVRMKNSNISCLTEDSYIGLILHITIAINRILKQEIIEENEALLSQIKKDEEYEDACLISRALEEEFEIEIPLIETAYIWLHLKGAKRQYVKENSSEQDQLNSLVNELIDAYDPNIAYLLKQDDEFIRGLLAHMEPTLIRLKNGMNITNPLLDQIKQDYAVIYQNCQRIAVILQNYVGCEIPDAEIGFLAIHFGAAIVRMENQQEQKRKVWIGVVCASGIGISRLMCTKLAKVFRDRVEITPYGKENITPFIENKTDFFLSSLPMELEGVDILEVSPLLLEEDIEAIEEKVSYYERIPKVKQEEVFTRQLEQINYLAVQIKRILKEMFCMKVDPYIGFEELLVAMTEKLTNYPQRRYQIQEDVTAREHMATQVFPELEFALLHTKTKGTVNPSISFCFTKTLEPFQDPYFKEIRVVILMLMPEDEHSKINSDMLGFLTSSLVEDENLIDTIFEGQEGAIRSELSRCLKSYFNQFLEQTS</sequence>
<dbReference type="GO" id="GO:0009401">
    <property type="term" value="P:phosphoenolpyruvate-dependent sugar phosphotransferase system"/>
    <property type="evidence" value="ECO:0007669"/>
    <property type="project" value="InterPro"/>
</dbReference>
<keyword evidence="1" id="KW-0677">Repeat</keyword>
<comment type="caution">
    <text evidence="8">The sequence shown here is derived from an EMBL/GenBank/DDBJ whole genome shotgun (WGS) entry which is preliminary data.</text>
</comment>
<dbReference type="Pfam" id="PF05043">
    <property type="entry name" value="Mga"/>
    <property type="match status" value="1"/>
</dbReference>
<keyword evidence="2" id="KW-0805">Transcription regulation</keyword>
<feature type="domain" description="PTS EIIB type-2" evidence="6">
    <location>
        <begin position="422"/>
        <end position="512"/>
    </location>
</feature>
<dbReference type="CDD" id="cd05568">
    <property type="entry name" value="PTS_IIB_bgl_like"/>
    <property type="match status" value="1"/>
</dbReference>
<evidence type="ECO:0000256" key="4">
    <source>
        <dbReference type="ARBA" id="ARBA00023163"/>
    </source>
</evidence>
<dbReference type="InterPro" id="IPR011608">
    <property type="entry name" value="PRD"/>
</dbReference>
<gene>
    <name evidence="8" type="ORF">IAC96_07935</name>
</gene>
<evidence type="ECO:0000256" key="1">
    <source>
        <dbReference type="ARBA" id="ARBA00022737"/>
    </source>
</evidence>
<dbReference type="InterPro" id="IPR002178">
    <property type="entry name" value="PTS_EIIA_type-2_dom"/>
</dbReference>
<dbReference type="Gene3D" id="1.10.10.10">
    <property type="entry name" value="Winged helix-like DNA-binding domain superfamily/Winged helix DNA-binding domain"/>
    <property type="match status" value="1"/>
</dbReference>
<dbReference type="EMBL" id="DVHN01000101">
    <property type="protein sequence ID" value="HIR88860.1"/>
    <property type="molecule type" value="Genomic_DNA"/>
</dbReference>
<dbReference type="GO" id="GO:0008982">
    <property type="term" value="F:protein-N(PI)-phosphohistidine-sugar phosphotransferase activity"/>
    <property type="evidence" value="ECO:0007669"/>
    <property type="project" value="InterPro"/>
</dbReference>
<dbReference type="SUPFAM" id="SSF63520">
    <property type="entry name" value="PTS-regulatory domain, PRD"/>
    <property type="match status" value="2"/>
</dbReference>
<dbReference type="AlphaFoldDB" id="A0A9D1JDJ4"/>
<dbReference type="InterPro" id="IPR007737">
    <property type="entry name" value="Mga_HTH"/>
</dbReference>
<dbReference type="InterPro" id="IPR036390">
    <property type="entry name" value="WH_DNA-bd_sf"/>
</dbReference>
<dbReference type="InterPro" id="IPR013011">
    <property type="entry name" value="PTS_EIIB_2"/>
</dbReference>
<dbReference type="InterPro" id="IPR016152">
    <property type="entry name" value="PTrfase/Anion_transptr"/>
</dbReference>